<protein>
    <submittedName>
        <fullName evidence="3">Uncharacterized protein</fullName>
    </submittedName>
</protein>
<dbReference type="EMBL" id="JBBNAG010000002">
    <property type="protein sequence ID" value="KAK9156485.1"/>
    <property type="molecule type" value="Genomic_DNA"/>
</dbReference>
<proteinExistence type="predicted"/>
<feature type="chain" id="PRO_5042908310" evidence="2">
    <location>
        <begin position="38"/>
        <end position="98"/>
    </location>
</feature>
<evidence type="ECO:0000256" key="1">
    <source>
        <dbReference type="SAM" id="MobiDB-lite"/>
    </source>
</evidence>
<evidence type="ECO:0000256" key="2">
    <source>
        <dbReference type="SAM" id="SignalP"/>
    </source>
</evidence>
<organism evidence="3 4">
    <name type="scientific">Stephania cephalantha</name>
    <dbReference type="NCBI Taxonomy" id="152367"/>
    <lineage>
        <taxon>Eukaryota</taxon>
        <taxon>Viridiplantae</taxon>
        <taxon>Streptophyta</taxon>
        <taxon>Embryophyta</taxon>
        <taxon>Tracheophyta</taxon>
        <taxon>Spermatophyta</taxon>
        <taxon>Magnoliopsida</taxon>
        <taxon>Ranunculales</taxon>
        <taxon>Menispermaceae</taxon>
        <taxon>Menispermoideae</taxon>
        <taxon>Cissampelideae</taxon>
        <taxon>Stephania</taxon>
    </lineage>
</organism>
<evidence type="ECO:0000313" key="4">
    <source>
        <dbReference type="Proteomes" id="UP001419268"/>
    </source>
</evidence>
<sequence length="98" mass="10266">MQQQEAKGGGPNAPERPPAPPSSTSTLVVLLLLLTNANTPTPPAGEALSTGESPGIDGPGDLKLICGTSTHGTPFRTKKDAKVILINIYYYLISFFLT</sequence>
<reference evidence="3 4" key="1">
    <citation type="submission" date="2024-01" db="EMBL/GenBank/DDBJ databases">
        <title>Genome assemblies of Stephania.</title>
        <authorList>
            <person name="Yang L."/>
        </authorList>
    </citation>
    <scope>NUCLEOTIDE SEQUENCE [LARGE SCALE GENOMIC DNA]</scope>
    <source>
        <strain evidence="3">JXDWG</strain>
        <tissue evidence="3">Leaf</tissue>
    </source>
</reference>
<keyword evidence="4" id="KW-1185">Reference proteome</keyword>
<accession>A0AAP0KQR6</accession>
<evidence type="ECO:0000313" key="3">
    <source>
        <dbReference type="EMBL" id="KAK9156485.1"/>
    </source>
</evidence>
<keyword evidence="2" id="KW-0732">Signal</keyword>
<dbReference type="Proteomes" id="UP001419268">
    <property type="component" value="Unassembled WGS sequence"/>
</dbReference>
<feature type="region of interest" description="Disordered" evidence="1">
    <location>
        <begin position="38"/>
        <end position="61"/>
    </location>
</feature>
<dbReference type="AlphaFoldDB" id="A0AAP0KQR6"/>
<gene>
    <name evidence="3" type="ORF">Scep_003059</name>
</gene>
<comment type="caution">
    <text evidence="3">The sequence shown here is derived from an EMBL/GenBank/DDBJ whole genome shotgun (WGS) entry which is preliminary data.</text>
</comment>
<name>A0AAP0KQR6_9MAGN</name>
<feature type="region of interest" description="Disordered" evidence="1">
    <location>
        <begin position="1"/>
        <end position="24"/>
    </location>
</feature>
<feature type="signal peptide" evidence="2">
    <location>
        <begin position="1"/>
        <end position="37"/>
    </location>
</feature>